<dbReference type="AlphaFoldDB" id="A0A242L004"/>
<keyword evidence="2" id="KW-1003">Cell membrane</keyword>
<gene>
    <name evidence="9" type="ORF">A5802_001258</name>
</gene>
<dbReference type="Proteomes" id="UP000195024">
    <property type="component" value="Unassembled WGS sequence"/>
</dbReference>
<feature type="domain" description="RDD" evidence="8">
    <location>
        <begin position="142"/>
        <end position="269"/>
    </location>
</feature>
<keyword evidence="3 7" id="KW-0812">Transmembrane</keyword>
<evidence type="ECO:0000259" key="8">
    <source>
        <dbReference type="Pfam" id="PF06271"/>
    </source>
</evidence>
<evidence type="ECO:0000256" key="3">
    <source>
        <dbReference type="ARBA" id="ARBA00022692"/>
    </source>
</evidence>
<keyword evidence="5 7" id="KW-0472">Membrane</keyword>
<dbReference type="PANTHER" id="PTHR36115">
    <property type="entry name" value="PROLINE-RICH ANTIGEN HOMOLOG-RELATED"/>
    <property type="match status" value="1"/>
</dbReference>
<feature type="transmembrane region" description="Helical" evidence="7">
    <location>
        <begin position="181"/>
        <end position="201"/>
    </location>
</feature>
<dbReference type="InterPro" id="IPR010432">
    <property type="entry name" value="RDD"/>
</dbReference>
<feature type="compositionally biased region" description="Basic and acidic residues" evidence="6">
    <location>
        <begin position="11"/>
        <end position="52"/>
    </location>
</feature>
<dbReference type="EMBL" id="NGMS01000001">
    <property type="protein sequence ID" value="OTP27523.1"/>
    <property type="molecule type" value="Genomic_DNA"/>
</dbReference>
<feature type="transmembrane region" description="Helical" evidence="7">
    <location>
        <begin position="136"/>
        <end position="161"/>
    </location>
</feature>
<feature type="region of interest" description="Disordered" evidence="6">
    <location>
        <begin position="1"/>
        <end position="95"/>
    </location>
</feature>
<name>A0A242L004_ENTMU</name>
<evidence type="ECO:0000256" key="4">
    <source>
        <dbReference type="ARBA" id="ARBA00022989"/>
    </source>
</evidence>
<evidence type="ECO:0000313" key="10">
    <source>
        <dbReference type="Proteomes" id="UP000195024"/>
    </source>
</evidence>
<proteinExistence type="predicted"/>
<evidence type="ECO:0000313" key="9">
    <source>
        <dbReference type="EMBL" id="OTP27523.1"/>
    </source>
</evidence>
<feature type="compositionally biased region" description="Polar residues" evidence="6">
    <location>
        <begin position="1"/>
        <end position="10"/>
    </location>
</feature>
<keyword evidence="4 7" id="KW-1133">Transmembrane helix</keyword>
<comment type="subcellular location">
    <subcellularLocation>
        <location evidence="1">Cell membrane</location>
        <topology evidence="1">Multi-pass membrane protein</topology>
    </subcellularLocation>
</comment>
<evidence type="ECO:0000256" key="7">
    <source>
        <dbReference type="SAM" id="Phobius"/>
    </source>
</evidence>
<evidence type="ECO:0000256" key="1">
    <source>
        <dbReference type="ARBA" id="ARBA00004651"/>
    </source>
</evidence>
<dbReference type="PANTHER" id="PTHR36115:SF9">
    <property type="entry name" value="LMO1584 PROTEIN"/>
    <property type="match status" value="1"/>
</dbReference>
<sequence>MNEKSTNASTPEERSKTNEEPKVTERTEVSSEQVFKVEENKLVDPTSRKQDTVDASVAPKDEITVDKNTSSSSEELEYATQAKNDQPAVGPDPGFSQKVLSSFEEKPLSETEIKENQKKWGKYTEQKTDEPSINRFPYYFFAGFWVRFAAFLVDLICIGSITRLTLGIAVNLGWLQVSDSYLSIYGSLSLIAYLAYFILLTKWNHGQTIGKMIFGIRVISFDEEELSWSTVLVREGACRFILRFPLLFIGYLPVIFSKKKQHIGDYFSNTSVVTINMIKAFNQEMNA</sequence>
<protein>
    <submittedName>
        <fullName evidence="9">RDD family protein</fullName>
    </submittedName>
</protein>
<evidence type="ECO:0000256" key="5">
    <source>
        <dbReference type="ARBA" id="ARBA00023136"/>
    </source>
</evidence>
<comment type="caution">
    <text evidence="9">The sequence shown here is derived from an EMBL/GenBank/DDBJ whole genome shotgun (WGS) entry which is preliminary data.</text>
</comment>
<dbReference type="Pfam" id="PF06271">
    <property type="entry name" value="RDD"/>
    <property type="match status" value="1"/>
</dbReference>
<accession>A0A242L004</accession>
<dbReference type="InterPro" id="IPR051791">
    <property type="entry name" value="Pra-immunoreactive"/>
</dbReference>
<reference evidence="9 10" key="1">
    <citation type="submission" date="2017-05" db="EMBL/GenBank/DDBJ databases">
        <title>The Genome Sequence of Enterococcus mundtii 6B1_DIV0119.</title>
        <authorList>
            <consortium name="The Broad Institute Genomics Platform"/>
            <consortium name="The Broad Institute Genomic Center for Infectious Diseases"/>
            <person name="Earl A."/>
            <person name="Manson A."/>
            <person name="Schwartman J."/>
            <person name="Gilmore M."/>
            <person name="Abouelleil A."/>
            <person name="Cao P."/>
            <person name="Chapman S."/>
            <person name="Cusick C."/>
            <person name="Shea T."/>
            <person name="Young S."/>
            <person name="Neafsey D."/>
            <person name="Nusbaum C."/>
            <person name="Birren B."/>
        </authorList>
    </citation>
    <scope>NUCLEOTIDE SEQUENCE [LARGE SCALE GENOMIC DNA]</scope>
    <source>
        <strain evidence="9 10">6B1_DIV0119</strain>
    </source>
</reference>
<evidence type="ECO:0000256" key="2">
    <source>
        <dbReference type="ARBA" id="ARBA00022475"/>
    </source>
</evidence>
<evidence type="ECO:0000256" key="6">
    <source>
        <dbReference type="SAM" id="MobiDB-lite"/>
    </source>
</evidence>
<organism evidence="9 10">
    <name type="scientific">Enterococcus mundtii</name>
    <dbReference type="NCBI Taxonomy" id="53346"/>
    <lineage>
        <taxon>Bacteria</taxon>
        <taxon>Bacillati</taxon>
        <taxon>Bacillota</taxon>
        <taxon>Bacilli</taxon>
        <taxon>Lactobacillales</taxon>
        <taxon>Enterococcaceae</taxon>
        <taxon>Enterococcus</taxon>
    </lineage>
</organism>
<dbReference type="GO" id="GO:0005886">
    <property type="term" value="C:plasma membrane"/>
    <property type="evidence" value="ECO:0007669"/>
    <property type="project" value="UniProtKB-SubCell"/>
</dbReference>